<dbReference type="EMBL" id="MHLO01000006">
    <property type="protein sequence ID" value="OGZ13252.1"/>
    <property type="molecule type" value="Genomic_DNA"/>
</dbReference>
<dbReference type="Pfam" id="PF20803">
    <property type="entry name" value="PaaX_M"/>
    <property type="match status" value="1"/>
</dbReference>
<dbReference type="InterPro" id="IPR048846">
    <property type="entry name" value="PaaX-like_central"/>
</dbReference>
<dbReference type="SUPFAM" id="SSF143430">
    <property type="entry name" value="TTP0101/SSO1404-like"/>
    <property type="match status" value="1"/>
</dbReference>
<evidence type="ECO:0000259" key="1">
    <source>
        <dbReference type="Pfam" id="PF20803"/>
    </source>
</evidence>
<protein>
    <recommendedName>
        <fullName evidence="1">Transcriptional repressor PaaX-like central Cas2-like domain-containing protein</fullName>
    </recommendedName>
</protein>
<reference evidence="2 3" key="1">
    <citation type="journal article" date="2016" name="Nat. Commun.">
        <title>Thousands of microbial genomes shed light on interconnected biogeochemical processes in an aquifer system.</title>
        <authorList>
            <person name="Anantharaman K."/>
            <person name="Brown C.T."/>
            <person name="Hug L.A."/>
            <person name="Sharon I."/>
            <person name="Castelle C.J."/>
            <person name="Probst A.J."/>
            <person name="Thomas B.C."/>
            <person name="Singh A."/>
            <person name="Wilkins M.J."/>
            <person name="Karaoz U."/>
            <person name="Brodie E.L."/>
            <person name="Williams K.H."/>
            <person name="Hubbard S.S."/>
            <person name="Banfield J.F."/>
        </authorList>
    </citation>
    <scope>NUCLEOTIDE SEQUENCE [LARGE SCALE GENOMIC DNA]</scope>
</reference>
<accession>A0A1G2DIL8</accession>
<dbReference type="Gene3D" id="3.30.70.2650">
    <property type="match status" value="1"/>
</dbReference>
<proteinExistence type="predicted"/>
<evidence type="ECO:0000313" key="3">
    <source>
        <dbReference type="Proteomes" id="UP000178636"/>
    </source>
</evidence>
<sequence length="173" mass="20476">MILLLLGGLALGLCHSPKQYFRVARAIKTEWRAINRHALNKAIHALYQSKLVETKGNRDGTLTLVLSKEGKQLALTYDLENMKIKEPGHWDRKWRMVMFDVPENLKRVRDTLRMHFKDMGFYEFQKSVFVHPYPCAEEIEYIVEFYNARRHVRFVVATEIDNVIELKRHFQLS</sequence>
<name>A0A1G2DIL8_9BACT</name>
<feature type="domain" description="Transcriptional repressor PaaX-like central Cas2-like" evidence="1">
    <location>
        <begin position="89"/>
        <end position="160"/>
    </location>
</feature>
<comment type="caution">
    <text evidence="2">The sequence shown here is derived from an EMBL/GenBank/DDBJ whole genome shotgun (WGS) entry which is preliminary data.</text>
</comment>
<dbReference type="STRING" id="1798664.A3C93_02140"/>
<gene>
    <name evidence="2" type="ORF">A3C93_02140</name>
</gene>
<organism evidence="2 3">
    <name type="scientific">Candidatus Lloydbacteria bacterium RIFCSPHIGHO2_02_FULL_54_17</name>
    <dbReference type="NCBI Taxonomy" id="1798664"/>
    <lineage>
        <taxon>Bacteria</taxon>
        <taxon>Candidatus Lloydiibacteriota</taxon>
    </lineage>
</organism>
<evidence type="ECO:0000313" key="2">
    <source>
        <dbReference type="EMBL" id="OGZ13252.1"/>
    </source>
</evidence>
<dbReference type="AlphaFoldDB" id="A0A1G2DIL8"/>
<dbReference type="Proteomes" id="UP000178636">
    <property type="component" value="Unassembled WGS sequence"/>
</dbReference>